<protein>
    <submittedName>
        <fullName evidence="2">Uncharacterized protein</fullName>
    </submittedName>
</protein>
<dbReference type="Gene3D" id="3.40.20.10">
    <property type="entry name" value="Severin"/>
    <property type="match status" value="1"/>
</dbReference>
<name>A0A8X8Y516_SALSN</name>
<evidence type="ECO:0000313" key="3">
    <source>
        <dbReference type="Proteomes" id="UP000298416"/>
    </source>
</evidence>
<proteinExistence type="predicted"/>
<evidence type="ECO:0000313" key="2">
    <source>
        <dbReference type="EMBL" id="KAG6425680.1"/>
    </source>
</evidence>
<dbReference type="GO" id="GO:0030042">
    <property type="term" value="P:actin filament depolymerization"/>
    <property type="evidence" value="ECO:0007669"/>
    <property type="project" value="InterPro"/>
</dbReference>
<accession>A0A8X8Y516</accession>
<dbReference type="Proteomes" id="UP000298416">
    <property type="component" value="Unassembled WGS sequence"/>
</dbReference>
<sequence length="80" mass="8935">MVVNDECKCRSKEAVSDKPGSPDDNSYDKFTSSLPVPAADECRYAVYDFEDRLKRELDGIQVELQATSEMSLDIVKARAS</sequence>
<organism evidence="2">
    <name type="scientific">Salvia splendens</name>
    <name type="common">Scarlet sage</name>
    <dbReference type="NCBI Taxonomy" id="180675"/>
    <lineage>
        <taxon>Eukaryota</taxon>
        <taxon>Viridiplantae</taxon>
        <taxon>Streptophyta</taxon>
        <taxon>Embryophyta</taxon>
        <taxon>Tracheophyta</taxon>
        <taxon>Spermatophyta</taxon>
        <taxon>Magnoliopsida</taxon>
        <taxon>eudicotyledons</taxon>
        <taxon>Gunneridae</taxon>
        <taxon>Pentapetalae</taxon>
        <taxon>asterids</taxon>
        <taxon>lamiids</taxon>
        <taxon>Lamiales</taxon>
        <taxon>Lamiaceae</taxon>
        <taxon>Nepetoideae</taxon>
        <taxon>Mentheae</taxon>
        <taxon>Salviinae</taxon>
        <taxon>Salvia</taxon>
        <taxon>Salvia subgen. Calosphace</taxon>
        <taxon>core Calosphace</taxon>
    </lineage>
</organism>
<dbReference type="InterPro" id="IPR029006">
    <property type="entry name" value="ADF-H/Gelsolin-like_dom_sf"/>
</dbReference>
<dbReference type="InterPro" id="IPR017904">
    <property type="entry name" value="ADF/Cofilin"/>
</dbReference>
<evidence type="ECO:0000256" key="1">
    <source>
        <dbReference type="SAM" id="MobiDB-lite"/>
    </source>
</evidence>
<dbReference type="PANTHER" id="PTHR11913">
    <property type="entry name" value="COFILIN-RELATED"/>
    <property type="match status" value="1"/>
</dbReference>
<feature type="region of interest" description="Disordered" evidence="1">
    <location>
        <begin position="1"/>
        <end position="32"/>
    </location>
</feature>
<reference evidence="2" key="2">
    <citation type="submission" date="2020-08" db="EMBL/GenBank/DDBJ databases">
        <title>Plant Genome Project.</title>
        <authorList>
            <person name="Zhang R.-G."/>
        </authorList>
    </citation>
    <scope>NUCLEOTIDE SEQUENCE</scope>
    <source>
        <strain evidence="2">Huo1</strain>
        <tissue evidence="2">Leaf</tissue>
    </source>
</reference>
<gene>
    <name evidence="2" type="ORF">SASPL_116126</name>
</gene>
<keyword evidence="3" id="KW-1185">Reference proteome</keyword>
<dbReference type="SUPFAM" id="SSF55753">
    <property type="entry name" value="Actin depolymerizing proteins"/>
    <property type="match status" value="1"/>
</dbReference>
<dbReference type="GO" id="GO:0015629">
    <property type="term" value="C:actin cytoskeleton"/>
    <property type="evidence" value="ECO:0007669"/>
    <property type="project" value="InterPro"/>
</dbReference>
<dbReference type="EMBL" id="PNBA02000005">
    <property type="protein sequence ID" value="KAG6425680.1"/>
    <property type="molecule type" value="Genomic_DNA"/>
</dbReference>
<reference evidence="2" key="1">
    <citation type="submission" date="2018-01" db="EMBL/GenBank/DDBJ databases">
        <authorList>
            <person name="Mao J.F."/>
        </authorList>
    </citation>
    <scope>NUCLEOTIDE SEQUENCE</scope>
    <source>
        <strain evidence="2">Huo1</strain>
        <tissue evidence="2">Leaf</tissue>
    </source>
</reference>
<dbReference type="AlphaFoldDB" id="A0A8X8Y516"/>
<comment type="caution">
    <text evidence="2">The sequence shown here is derived from an EMBL/GenBank/DDBJ whole genome shotgun (WGS) entry which is preliminary data.</text>
</comment>
<feature type="compositionally biased region" description="Basic and acidic residues" evidence="1">
    <location>
        <begin position="1"/>
        <end position="16"/>
    </location>
</feature>